<dbReference type="AlphaFoldDB" id="A0A8J8PBG2"/>
<feature type="compositionally biased region" description="Low complexity" evidence="6">
    <location>
        <begin position="81"/>
        <end position="108"/>
    </location>
</feature>
<dbReference type="GO" id="GO:0000155">
    <property type="term" value="F:phosphorelay sensor kinase activity"/>
    <property type="evidence" value="ECO:0007669"/>
    <property type="project" value="InterPro"/>
</dbReference>
<dbReference type="PANTHER" id="PTHR43711:SF1">
    <property type="entry name" value="HISTIDINE KINASE 1"/>
    <property type="match status" value="1"/>
</dbReference>
<dbReference type="SUPFAM" id="SSF55781">
    <property type="entry name" value="GAF domain-like"/>
    <property type="match status" value="1"/>
</dbReference>
<evidence type="ECO:0000256" key="3">
    <source>
        <dbReference type="ARBA" id="ARBA00022679"/>
    </source>
</evidence>
<dbReference type="SMART" id="SM00065">
    <property type="entry name" value="GAF"/>
    <property type="match status" value="1"/>
</dbReference>
<organism evidence="8 9">
    <name type="scientific">Halonotius terrestris</name>
    <dbReference type="NCBI Taxonomy" id="2487750"/>
    <lineage>
        <taxon>Archaea</taxon>
        <taxon>Methanobacteriati</taxon>
        <taxon>Methanobacteriota</taxon>
        <taxon>Stenosarchaea group</taxon>
        <taxon>Halobacteria</taxon>
        <taxon>Halobacteriales</taxon>
        <taxon>Haloferacaceae</taxon>
        <taxon>Halonotius</taxon>
    </lineage>
</organism>
<dbReference type="InterPro" id="IPR003661">
    <property type="entry name" value="HisK_dim/P_dom"/>
</dbReference>
<evidence type="ECO:0000256" key="1">
    <source>
        <dbReference type="ARBA" id="ARBA00000085"/>
    </source>
</evidence>
<dbReference type="EMBL" id="RKLU01000003">
    <property type="protein sequence ID" value="TQQ80937.1"/>
    <property type="molecule type" value="Genomic_DNA"/>
</dbReference>
<dbReference type="SMART" id="SM00388">
    <property type="entry name" value="HisKA"/>
    <property type="match status" value="1"/>
</dbReference>
<dbReference type="InterPro" id="IPR029016">
    <property type="entry name" value="GAF-like_dom_sf"/>
</dbReference>
<evidence type="ECO:0000256" key="5">
    <source>
        <dbReference type="ARBA" id="ARBA00023012"/>
    </source>
</evidence>
<name>A0A8J8PBG2_9EURY</name>
<feature type="region of interest" description="Disordered" evidence="6">
    <location>
        <begin position="81"/>
        <end position="110"/>
    </location>
</feature>
<dbReference type="Gene3D" id="3.30.450.40">
    <property type="match status" value="1"/>
</dbReference>
<dbReference type="InterPro" id="IPR005467">
    <property type="entry name" value="His_kinase_dom"/>
</dbReference>
<accession>A0A8J8PBG2</accession>
<dbReference type="CDD" id="cd00082">
    <property type="entry name" value="HisKA"/>
    <property type="match status" value="1"/>
</dbReference>
<proteinExistence type="predicted"/>
<dbReference type="SUPFAM" id="SSF47384">
    <property type="entry name" value="Homodimeric domain of signal transducing histidine kinase"/>
    <property type="match status" value="1"/>
</dbReference>
<dbReference type="Pfam" id="PF02518">
    <property type="entry name" value="HATPase_c"/>
    <property type="match status" value="1"/>
</dbReference>
<keyword evidence="4 8" id="KW-0418">Kinase</keyword>
<evidence type="ECO:0000256" key="2">
    <source>
        <dbReference type="ARBA" id="ARBA00012438"/>
    </source>
</evidence>
<dbReference type="InterPro" id="IPR036890">
    <property type="entry name" value="HATPase_C_sf"/>
</dbReference>
<keyword evidence="3" id="KW-0808">Transferase</keyword>
<dbReference type="InterPro" id="IPR003594">
    <property type="entry name" value="HATPase_dom"/>
</dbReference>
<dbReference type="SUPFAM" id="SSF55874">
    <property type="entry name" value="ATPase domain of HSP90 chaperone/DNA topoisomerase II/histidine kinase"/>
    <property type="match status" value="1"/>
</dbReference>
<reference evidence="8" key="1">
    <citation type="submission" date="2019-02" db="EMBL/GenBank/DDBJ databases">
        <title>Halonotius sp. a new haloarchaeum isolated from saline soil.</title>
        <authorList>
            <person name="Duran-Viseras A."/>
            <person name="Sanchez-Porro C."/>
            <person name="Ventosa A."/>
        </authorList>
    </citation>
    <scope>NUCLEOTIDE SEQUENCE</scope>
    <source>
        <strain evidence="8">F15B</strain>
    </source>
</reference>
<dbReference type="Gene3D" id="1.10.287.130">
    <property type="match status" value="1"/>
</dbReference>
<dbReference type="Proteomes" id="UP000705823">
    <property type="component" value="Unassembled WGS sequence"/>
</dbReference>
<keyword evidence="5" id="KW-0902">Two-component regulatory system</keyword>
<dbReference type="EC" id="2.7.13.3" evidence="2"/>
<comment type="caution">
    <text evidence="8">The sequence shown here is derived from an EMBL/GenBank/DDBJ whole genome shotgun (WGS) entry which is preliminary data.</text>
</comment>
<comment type="catalytic activity">
    <reaction evidence="1">
        <text>ATP + protein L-histidine = ADP + protein N-phospho-L-histidine.</text>
        <dbReference type="EC" id="2.7.13.3"/>
    </reaction>
</comment>
<dbReference type="InterPro" id="IPR050736">
    <property type="entry name" value="Sensor_HK_Regulatory"/>
</dbReference>
<evidence type="ECO:0000256" key="4">
    <source>
        <dbReference type="ARBA" id="ARBA00022777"/>
    </source>
</evidence>
<evidence type="ECO:0000313" key="8">
    <source>
        <dbReference type="EMBL" id="TQQ80937.1"/>
    </source>
</evidence>
<dbReference type="InterPro" id="IPR003018">
    <property type="entry name" value="GAF"/>
</dbReference>
<dbReference type="Pfam" id="PF00512">
    <property type="entry name" value="HisKA"/>
    <property type="match status" value="1"/>
</dbReference>
<dbReference type="PANTHER" id="PTHR43711">
    <property type="entry name" value="TWO-COMPONENT HISTIDINE KINASE"/>
    <property type="match status" value="1"/>
</dbReference>
<sequence>MATTFTPMDASDGDEPYKRLCALADRQLTPAERIERAIAIGRSHLGVASGVLSYTAGGEYEIAASDTVATPDAATADAATADAAAGTATSTSDATTTPDAGDDTTPPDRSLAESWCRHVVAARDPVVIADAADSAYHDDIARETTGNDCYLGVPVFVDGELFGTLAFEDPDPRADQFTDDERELAALFADWIGAELQRKRHEADLREQNERLEEFAGIIAHDLRNPLSSAMGYTELAADTASGDQLEFLARVDRSLERMESMIAECLMLAKEGTDIGERSEIALAAVVEDAWETVRTRDATLSVECETTIFADVTRLQQLLENLFRNAVEHGGDGVTVTVADHPDGFVVANDGPPLPADVEAALDDCDTENIKSFGLGLLVVTRVVSGHGWELSVDSGDEGVRFEITGVNVAEPIHRTSD</sequence>
<keyword evidence="9" id="KW-1185">Reference proteome</keyword>
<evidence type="ECO:0000256" key="6">
    <source>
        <dbReference type="SAM" id="MobiDB-lite"/>
    </source>
</evidence>
<dbReference type="SMART" id="SM00387">
    <property type="entry name" value="HATPase_c"/>
    <property type="match status" value="1"/>
</dbReference>
<gene>
    <name evidence="8" type="ORF">EGH24_07210</name>
</gene>
<dbReference type="InterPro" id="IPR036097">
    <property type="entry name" value="HisK_dim/P_sf"/>
</dbReference>
<feature type="domain" description="Histidine kinase" evidence="7">
    <location>
        <begin position="218"/>
        <end position="407"/>
    </location>
</feature>
<dbReference type="Pfam" id="PF01590">
    <property type="entry name" value="GAF"/>
    <property type="match status" value="1"/>
</dbReference>
<evidence type="ECO:0000313" key="9">
    <source>
        <dbReference type="Proteomes" id="UP000705823"/>
    </source>
</evidence>
<dbReference type="PROSITE" id="PS50109">
    <property type="entry name" value="HIS_KIN"/>
    <property type="match status" value="1"/>
</dbReference>
<dbReference type="Gene3D" id="3.30.565.10">
    <property type="entry name" value="Histidine kinase-like ATPase, C-terminal domain"/>
    <property type="match status" value="1"/>
</dbReference>
<evidence type="ECO:0000259" key="7">
    <source>
        <dbReference type="PROSITE" id="PS50109"/>
    </source>
</evidence>
<protein>
    <recommendedName>
        <fullName evidence="2">histidine kinase</fullName>
        <ecNumber evidence="2">2.7.13.3</ecNumber>
    </recommendedName>
</protein>